<evidence type="ECO:0000256" key="2">
    <source>
        <dbReference type="ARBA" id="ARBA00022694"/>
    </source>
</evidence>
<dbReference type="Proteomes" id="UP000184357">
    <property type="component" value="Unassembled WGS sequence"/>
</dbReference>
<keyword evidence="5 6" id="KW-0378">Hydrolase</keyword>
<proteinExistence type="inferred from homology"/>
<dbReference type="Pfam" id="PF01868">
    <property type="entry name" value="RNase_P-MRP_p29"/>
    <property type="match status" value="1"/>
</dbReference>
<keyword evidence="3 6" id="KW-0540">Nuclease</keyword>
<dbReference type="OrthoDB" id="39019at2157"/>
<evidence type="ECO:0000256" key="7">
    <source>
        <dbReference type="SAM" id="MobiDB-lite"/>
    </source>
</evidence>
<dbReference type="GO" id="GO:0003723">
    <property type="term" value="F:RNA binding"/>
    <property type="evidence" value="ECO:0007669"/>
    <property type="project" value="InterPro"/>
</dbReference>
<dbReference type="EMBL" id="FQWV01000001">
    <property type="protein sequence ID" value="SHG58893.1"/>
    <property type="molecule type" value="Genomic_DNA"/>
</dbReference>
<gene>
    <name evidence="6" type="primary">rnp1</name>
    <name evidence="8" type="ORF">SAMN05443636_0726</name>
</gene>
<organism evidence="8 9">
    <name type="scientific">Halobaculum gomorrense</name>
    <dbReference type="NCBI Taxonomy" id="43928"/>
    <lineage>
        <taxon>Archaea</taxon>
        <taxon>Methanobacteriati</taxon>
        <taxon>Methanobacteriota</taxon>
        <taxon>Stenosarchaea group</taxon>
        <taxon>Halobacteria</taxon>
        <taxon>Halobacteriales</taxon>
        <taxon>Haloferacaceae</taxon>
        <taxon>Halobaculum</taxon>
    </lineage>
</organism>
<comment type="function">
    <text evidence="6">Part of ribonuclease P, a protein complex that generates mature tRNA molecules by cleaving their 5'-ends.</text>
</comment>
<evidence type="ECO:0000256" key="1">
    <source>
        <dbReference type="ARBA" id="ARBA00022490"/>
    </source>
</evidence>
<dbReference type="GO" id="GO:0001682">
    <property type="term" value="P:tRNA 5'-leader removal"/>
    <property type="evidence" value="ECO:0007669"/>
    <property type="project" value="UniProtKB-UniRule"/>
</dbReference>
<feature type="compositionally biased region" description="Basic and acidic residues" evidence="7">
    <location>
        <begin position="87"/>
        <end position="104"/>
    </location>
</feature>
<protein>
    <recommendedName>
        <fullName evidence="6">Ribonuclease P protein component 1</fullName>
        <shortName evidence="6">RNase P component 1</shortName>
        <ecNumber evidence="6">3.1.26.5</ecNumber>
    </recommendedName>
    <alternativeName>
        <fullName evidence="6">Rpp29</fullName>
    </alternativeName>
</protein>
<reference evidence="8 9" key="1">
    <citation type="submission" date="2016-11" db="EMBL/GenBank/DDBJ databases">
        <authorList>
            <person name="Jaros S."/>
            <person name="Januszkiewicz K."/>
            <person name="Wedrychowicz H."/>
        </authorList>
    </citation>
    <scope>NUCLEOTIDE SEQUENCE [LARGE SCALE GENOMIC DNA]</scope>
    <source>
        <strain evidence="8 9">DSM 9297</strain>
    </source>
</reference>
<dbReference type="InterPro" id="IPR002730">
    <property type="entry name" value="Rpp29/RNP1"/>
</dbReference>
<dbReference type="InterPro" id="IPR023534">
    <property type="entry name" value="Rof/RNase_P-like"/>
</dbReference>
<evidence type="ECO:0000256" key="3">
    <source>
        <dbReference type="ARBA" id="ARBA00022722"/>
    </source>
</evidence>
<keyword evidence="2 6" id="KW-0819">tRNA processing</keyword>
<comment type="catalytic activity">
    <reaction evidence="6">
        <text>Endonucleolytic cleavage of RNA, removing 5'-extranucleotides from tRNA precursor.</text>
        <dbReference type="EC" id="3.1.26.5"/>
    </reaction>
</comment>
<keyword evidence="9" id="KW-1185">Reference proteome</keyword>
<dbReference type="RefSeq" id="WP_073306991.1">
    <property type="nucleotide sequence ID" value="NZ_FQWV01000001.1"/>
</dbReference>
<name>A0A1M5L3A0_9EURY</name>
<evidence type="ECO:0000256" key="6">
    <source>
        <dbReference type="HAMAP-Rule" id="MF_00754"/>
    </source>
</evidence>
<comment type="subunit">
    <text evidence="6">Consists of a catalytic RNA component and at least 4-5 protein subunits.</text>
</comment>
<dbReference type="GO" id="GO:0030677">
    <property type="term" value="C:ribonuclease P complex"/>
    <property type="evidence" value="ECO:0007669"/>
    <property type="project" value="UniProtKB-UniRule"/>
</dbReference>
<dbReference type="EC" id="3.1.26.5" evidence="6"/>
<accession>A0A1M5L3A0</accession>
<dbReference type="InterPro" id="IPR036980">
    <property type="entry name" value="RNase_P/MRP_Rpp29_sf"/>
</dbReference>
<dbReference type="GO" id="GO:0004526">
    <property type="term" value="F:ribonuclease P activity"/>
    <property type="evidence" value="ECO:0007669"/>
    <property type="project" value="UniProtKB-UniRule"/>
</dbReference>
<sequence>MALTPETLTRHELRGLPVRVAAAASDAHVGLAGVVVSESMRTLTVRTSRGDKQVPKEGTTFRFVLSAQESGDGVGRRHTEPSTGAPRGRESPLDTDESRGRESPLDTDEAAGDRKAPGSAFELPSSARSTLAGARGQYDTTGVTAGQSDGCEDAVSVTVDGARLLSRPAFRTERAGDH</sequence>
<comment type="similarity">
    <text evidence="6">Belongs to the eukaryotic/archaeal RNase P protein component 1 family.</text>
</comment>
<dbReference type="AlphaFoldDB" id="A0A1M5L3A0"/>
<dbReference type="GO" id="GO:0005737">
    <property type="term" value="C:cytoplasm"/>
    <property type="evidence" value="ECO:0007669"/>
    <property type="project" value="UniProtKB-SubCell"/>
</dbReference>
<evidence type="ECO:0000256" key="5">
    <source>
        <dbReference type="ARBA" id="ARBA00022801"/>
    </source>
</evidence>
<keyword evidence="1 6" id="KW-0963">Cytoplasm</keyword>
<comment type="subcellular location">
    <subcellularLocation>
        <location evidence="6">Cytoplasm</location>
    </subcellularLocation>
</comment>
<dbReference type="STRING" id="43928.SAMN05443636_0726"/>
<evidence type="ECO:0000313" key="9">
    <source>
        <dbReference type="Proteomes" id="UP000184357"/>
    </source>
</evidence>
<dbReference type="SMART" id="SM00538">
    <property type="entry name" value="POP4"/>
    <property type="match status" value="1"/>
</dbReference>
<feature type="region of interest" description="Disordered" evidence="7">
    <location>
        <begin position="66"/>
        <end position="134"/>
    </location>
</feature>
<dbReference type="HAMAP" id="MF_00754">
    <property type="entry name" value="RNase_P_1"/>
    <property type="match status" value="1"/>
</dbReference>
<dbReference type="InterPro" id="IPR023538">
    <property type="entry name" value="RNP1"/>
</dbReference>
<dbReference type="SUPFAM" id="SSF101744">
    <property type="entry name" value="Rof/RNase P subunit-like"/>
    <property type="match status" value="1"/>
</dbReference>
<evidence type="ECO:0000256" key="4">
    <source>
        <dbReference type="ARBA" id="ARBA00022759"/>
    </source>
</evidence>
<keyword evidence="4 6" id="KW-0255">Endonuclease</keyword>
<dbReference type="Gene3D" id="2.30.30.210">
    <property type="entry name" value="Ribonuclease P/MRP, subunit p29"/>
    <property type="match status" value="1"/>
</dbReference>
<evidence type="ECO:0000313" key="8">
    <source>
        <dbReference type="EMBL" id="SHG58893.1"/>
    </source>
</evidence>